<dbReference type="Proteomes" id="UP000278627">
    <property type="component" value="Unassembled WGS sequence"/>
</dbReference>
<dbReference type="WBParaSite" id="BPAG_0000932001-mRNA-1">
    <property type="protein sequence ID" value="BPAG_0000932001-mRNA-1"/>
    <property type="gene ID" value="BPAG_0000932001"/>
</dbReference>
<sequence>MENAVTEVTVVSGVSENKSLKNFETYFANFSLTSTKIKLLSAFALGSFFGCALRSSYQHTKGQQLRNIRSGFALGVRALGIATILSVSGVGLFIVSVSAALQVDSPQQFGHKMVSLCGNRFRINRGESVTTFSEISVSVKQDGTLPNTGTSCMKSSNSTTRMILAFFGFCILTVLLLLSLLFDRAKRRSLPRCQRALLVIAHPDDETMFFTPTLHGLRLSGSNIYMLCISTGNSNGLGVKRKYELASAFIVHGLSLDNLTILNYDNFQDGFIQWSKEELAKVILRHMQMLDVDLVITFDEGGVSAHPNHIGCFRALQYLYTNGLIPAGVQIFVLESVSFWRKYVILLDALISSFHSTFLYISSPLLYITAWRAMWAHRSQLVWFRCLYMLFSRYILINTLKRIHAQPRYPVLKKKSHFH</sequence>
<proteinExistence type="inferred from homology"/>
<dbReference type="GO" id="GO:0000225">
    <property type="term" value="F:N-acetylglucosaminylphosphatidylinositol deacetylase activity"/>
    <property type="evidence" value="ECO:0007669"/>
    <property type="project" value="UniProtKB-EC"/>
</dbReference>
<feature type="transmembrane region" description="Helical" evidence="3">
    <location>
        <begin position="39"/>
        <end position="57"/>
    </location>
</feature>
<gene>
    <name evidence="4" type="ORF">BPAG_LOCUS9282</name>
</gene>
<dbReference type="EC" id="3.5.1.89" evidence="2"/>
<feature type="transmembrane region" description="Helical" evidence="3">
    <location>
        <begin position="163"/>
        <end position="182"/>
    </location>
</feature>
<reference evidence="6" key="1">
    <citation type="submission" date="2017-02" db="UniProtKB">
        <authorList>
            <consortium name="WormBaseParasite"/>
        </authorList>
    </citation>
    <scope>IDENTIFICATION</scope>
</reference>
<feature type="transmembrane region" description="Helical" evidence="3">
    <location>
        <begin position="382"/>
        <end position="400"/>
    </location>
</feature>
<evidence type="ECO:0000256" key="1">
    <source>
        <dbReference type="ARBA" id="ARBA00006066"/>
    </source>
</evidence>
<dbReference type="SUPFAM" id="SSF102588">
    <property type="entry name" value="LmbE-like"/>
    <property type="match status" value="1"/>
</dbReference>
<dbReference type="GO" id="GO:0005783">
    <property type="term" value="C:endoplasmic reticulum"/>
    <property type="evidence" value="ECO:0007669"/>
    <property type="project" value="TreeGrafter"/>
</dbReference>
<dbReference type="EMBL" id="UZAD01013151">
    <property type="protein sequence ID" value="VDN90468.1"/>
    <property type="molecule type" value="Genomic_DNA"/>
</dbReference>
<reference evidence="4 5" key="2">
    <citation type="submission" date="2018-11" db="EMBL/GenBank/DDBJ databases">
        <authorList>
            <consortium name="Pathogen Informatics"/>
        </authorList>
    </citation>
    <scope>NUCLEOTIDE SEQUENCE [LARGE SCALE GENOMIC DNA]</scope>
</reference>
<organism evidence="6">
    <name type="scientific">Brugia pahangi</name>
    <name type="common">Filarial nematode worm</name>
    <dbReference type="NCBI Taxonomy" id="6280"/>
    <lineage>
        <taxon>Eukaryota</taxon>
        <taxon>Metazoa</taxon>
        <taxon>Ecdysozoa</taxon>
        <taxon>Nematoda</taxon>
        <taxon>Chromadorea</taxon>
        <taxon>Rhabditida</taxon>
        <taxon>Spirurina</taxon>
        <taxon>Spiruromorpha</taxon>
        <taxon>Filarioidea</taxon>
        <taxon>Onchocercidae</taxon>
        <taxon>Brugia</taxon>
    </lineage>
</organism>
<name>A0A0N4TLP4_BRUPA</name>
<evidence type="ECO:0000313" key="4">
    <source>
        <dbReference type="EMBL" id="VDN90468.1"/>
    </source>
</evidence>
<dbReference type="STRING" id="6280.A0A0N4TLP4"/>
<dbReference type="InterPro" id="IPR003737">
    <property type="entry name" value="GlcNAc_PI_deacetylase-related"/>
</dbReference>
<keyword evidence="3" id="KW-1133">Transmembrane helix</keyword>
<dbReference type="InterPro" id="IPR024078">
    <property type="entry name" value="LmbE-like_dom_sf"/>
</dbReference>
<protein>
    <recommendedName>
        <fullName evidence="2">N-acetylglucosaminylphosphatidylinositol deacetylase</fullName>
        <ecNumber evidence="2">3.5.1.89</ecNumber>
    </recommendedName>
</protein>
<dbReference type="UniPathway" id="UPA00196"/>
<evidence type="ECO:0000313" key="5">
    <source>
        <dbReference type="Proteomes" id="UP000278627"/>
    </source>
</evidence>
<dbReference type="Gene3D" id="3.40.50.10320">
    <property type="entry name" value="LmbE-like"/>
    <property type="match status" value="1"/>
</dbReference>
<evidence type="ECO:0000313" key="6">
    <source>
        <dbReference type="WBParaSite" id="BPAG_0000932001-mRNA-1"/>
    </source>
</evidence>
<evidence type="ECO:0000256" key="3">
    <source>
        <dbReference type="SAM" id="Phobius"/>
    </source>
</evidence>
<keyword evidence="3" id="KW-0472">Membrane</keyword>
<dbReference type="GO" id="GO:0016020">
    <property type="term" value="C:membrane"/>
    <property type="evidence" value="ECO:0007669"/>
    <property type="project" value="GOC"/>
</dbReference>
<keyword evidence="3" id="KW-0812">Transmembrane</keyword>
<dbReference type="GO" id="GO:0006506">
    <property type="term" value="P:GPI anchor biosynthetic process"/>
    <property type="evidence" value="ECO:0007669"/>
    <property type="project" value="UniProtKB-UniPathway"/>
</dbReference>
<evidence type="ECO:0000256" key="2">
    <source>
        <dbReference type="ARBA" id="ARBA00012176"/>
    </source>
</evidence>
<dbReference type="AlphaFoldDB" id="A0A0N4TLP4"/>
<accession>A0A0N4TLP4</accession>
<feature type="transmembrane region" description="Helical" evidence="3">
    <location>
        <begin position="78"/>
        <end position="101"/>
    </location>
</feature>
<comment type="similarity">
    <text evidence="1">Belongs to the PIGL family.</text>
</comment>
<dbReference type="Pfam" id="PF02585">
    <property type="entry name" value="PIG-L"/>
    <property type="match status" value="1"/>
</dbReference>
<keyword evidence="5" id="KW-1185">Reference proteome</keyword>
<feature type="transmembrane region" description="Helical" evidence="3">
    <location>
        <begin position="343"/>
        <end position="362"/>
    </location>
</feature>
<dbReference type="PANTHER" id="PTHR12993">
    <property type="entry name" value="N-ACETYLGLUCOSAMINYL-PHOSPHATIDYLINOSITOL DE-N-ACETYLASE-RELATED"/>
    <property type="match status" value="1"/>
</dbReference>
<dbReference type="PANTHER" id="PTHR12993:SF11">
    <property type="entry name" value="N-ACETYLGLUCOSAMINYL-PHOSPHATIDYLINOSITOL DE-N-ACETYLASE"/>
    <property type="match status" value="1"/>
</dbReference>